<evidence type="ECO:0000313" key="2">
    <source>
        <dbReference type="EMBL" id="SDT68544.1"/>
    </source>
</evidence>
<dbReference type="Proteomes" id="UP000199679">
    <property type="component" value="Chromosome I"/>
</dbReference>
<name>A0A1H2CDX4_MUCMA</name>
<dbReference type="STRING" id="652787.SAMN05216490_4919"/>
<dbReference type="Pfam" id="PF13620">
    <property type="entry name" value="CarboxypepD_reg"/>
    <property type="match status" value="1"/>
</dbReference>
<keyword evidence="1" id="KW-0732">Signal</keyword>
<accession>A0A1H2CDX4</accession>
<dbReference type="GO" id="GO:0004180">
    <property type="term" value="F:carboxypeptidase activity"/>
    <property type="evidence" value="ECO:0007669"/>
    <property type="project" value="UniProtKB-KW"/>
</dbReference>
<sequence>MILKKLMTILLSTGFALPVFSQQIKQKMEYNNNIIKGIIIDTSTNIKLKDASVIILNSRDSIIRKFTRSQPDGSFFMNGFQDGSYLLYVSYPGYADYSEKFNLGSNNTTKDFNIIEMVLKTNLLKEIIIKGTVSAIRIKGDTTEYNAKAYKLDPNAKVEDLLKRLPGIQVDKDGKISAQGETINKVLVDGEEFFGDDPTLVTRNLRADMVDKVQLFDKKSDQATLTGMNDWIYR</sequence>
<organism evidence="2 3">
    <name type="scientific">Mucilaginibacter mallensis</name>
    <dbReference type="NCBI Taxonomy" id="652787"/>
    <lineage>
        <taxon>Bacteria</taxon>
        <taxon>Pseudomonadati</taxon>
        <taxon>Bacteroidota</taxon>
        <taxon>Sphingobacteriia</taxon>
        <taxon>Sphingobacteriales</taxon>
        <taxon>Sphingobacteriaceae</taxon>
        <taxon>Mucilaginibacter</taxon>
    </lineage>
</organism>
<keyword evidence="3" id="KW-1185">Reference proteome</keyword>
<dbReference type="AlphaFoldDB" id="A0A1H2CDX4"/>
<gene>
    <name evidence="2" type="ORF">SAMN05216490_4919</name>
</gene>
<keyword evidence="2" id="KW-0121">Carboxypeptidase</keyword>
<dbReference type="InterPro" id="IPR008969">
    <property type="entry name" value="CarboxyPept-like_regulatory"/>
</dbReference>
<reference evidence="2 3" key="1">
    <citation type="submission" date="2016-10" db="EMBL/GenBank/DDBJ databases">
        <authorList>
            <person name="de Groot N.N."/>
        </authorList>
    </citation>
    <scope>NUCLEOTIDE SEQUENCE [LARGE SCALE GENOMIC DNA]</scope>
    <source>
        <strain evidence="2 3">MP1X4</strain>
    </source>
</reference>
<evidence type="ECO:0000313" key="3">
    <source>
        <dbReference type="Proteomes" id="UP000199679"/>
    </source>
</evidence>
<feature type="signal peptide" evidence="1">
    <location>
        <begin position="1"/>
        <end position="21"/>
    </location>
</feature>
<keyword evidence="2" id="KW-0378">Hydrolase</keyword>
<dbReference type="SUPFAM" id="SSF49464">
    <property type="entry name" value="Carboxypeptidase regulatory domain-like"/>
    <property type="match status" value="1"/>
</dbReference>
<dbReference type="Gene3D" id="2.60.40.1120">
    <property type="entry name" value="Carboxypeptidase-like, regulatory domain"/>
    <property type="match status" value="1"/>
</dbReference>
<evidence type="ECO:0000256" key="1">
    <source>
        <dbReference type="SAM" id="SignalP"/>
    </source>
</evidence>
<proteinExistence type="predicted"/>
<keyword evidence="2" id="KW-0645">Protease</keyword>
<protein>
    <submittedName>
        <fullName evidence="2">Carboxypeptidase regulatory-like domain-containing protein</fullName>
    </submittedName>
</protein>
<feature type="chain" id="PRO_5009271029" evidence="1">
    <location>
        <begin position="22"/>
        <end position="234"/>
    </location>
</feature>
<dbReference type="EMBL" id="LT629740">
    <property type="protein sequence ID" value="SDT68544.1"/>
    <property type="molecule type" value="Genomic_DNA"/>
</dbReference>